<evidence type="ECO:0000313" key="11">
    <source>
        <dbReference type="EMBL" id="ENN77145.1"/>
    </source>
</evidence>
<evidence type="ECO:0000313" key="13">
    <source>
        <dbReference type="EMBL" id="ERL96310.1"/>
    </source>
</evidence>
<reference evidence="15 16" key="1">
    <citation type="journal article" date="2013" name="Genome Biol.">
        <title>Draft genome of the mountain pine beetle, Dendroctonus ponderosae Hopkins, a major forest pest.</title>
        <authorList>
            <person name="Keeling C.I."/>
            <person name="Yuen M.M."/>
            <person name="Liao N.Y."/>
            <person name="Docking T.R."/>
            <person name="Chan S.K."/>
            <person name="Taylor G.A."/>
            <person name="Palmquist D.L."/>
            <person name="Jackman S.D."/>
            <person name="Nguyen A."/>
            <person name="Li M."/>
            <person name="Henderson H."/>
            <person name="Janes J.K."/>
            <person name="Zhao Y."/>
            <person name="Pandoh P."/>
            <person name="Moore R."/>
            <person name="Sperling F.A."/>
            <person name="Huber D.P."/>
            <person name="Birol I."/>
            <person name="Jones S.J."/>
            <person name="Bohlmann J."/>
        </authorList>
    </citation>
    <scope>NUCLEOTIDE SEQUENCE</scope>
</reference>
<dbReference type="EMBL" id="KB740949">
    <property type="protein sequence ID" value="ENN77145.1"/>
    <property type="molecule type" value="Genomic_DNA"/>
</dbReference>
<feature type="non-terminal residue" evidence="11">
    <location>
        <position position="1"/>
    </location>
</feature>
<evidence type="ECO:0000256" key="2">
    <source>
        <dbReference type="ARBA" id="ARBA00007144"/>
    </source>
</evidence>
<keyword evidence="4" id="KW-0519">Myristate</keyword>
<comment type="subcellular location">
    <subcellularLocation>
        <location evidence="1">Golgi apparatus membrane</location>
    </subcellularLocation>
</comment>
<dbReference type="EMBL" id="KI210574">
    <property type="protein sequence ID" value="ERL96310.1"/>
    <property type="molecule type" value="Genomic_DNA"/>
</dbReference>
<dbReference type="InterPro" id="IPR024958">
    <property type="entry name" value="GRASP_PDZ"/>
</dbReference>
<evidence type="ECO:0000256" key="7">
    <source>
        <dbReference type="ARBA" id="ARBA00023136"/>
    </source>
</evidence>
<keyword evidence="15" id="KW-1185">Reference proteome</keyword>
<dbReference type="Proteomes" id="UP000030742">
    <property type="component" value="Unassembled WGS sequence"/>
</dbReference>
<dbReference type="FunFam" id="2.30.42.10:FF:000056">
    <property type="entry name" value="Golgi reassembly-stacking protein 2 isoform 1"/>
    <property type="match status" value="1"/>
</dbReference>
<evidence type="ECO:0000256" key="4">
    <source>
        <dbReference type="ARBA" id="ARBA00022707"/>
    </source>
</evidence>
<dbReference type="Proteomes" id="UP000019118">
    <property type="component" value="Unassembled WGS sequence"/>
</dbReference>
<dbReference type="SUPFAM" id="SSF50156">
    <property type="entry name" value="PDZ domain-like"/>
    <property type="match status" value="2"/>
</dbReference>
<comment type="similarity">
    <text evidence="2">Belongs to the GORASP family.</text>
</comment>
<dbReference type="EMBL" id="KI209457">
    <property type="protein sequence ID" value="ERL96041.1"/>
    <property type="molecule type" value="Genomic_DNA"/>
</dbReference>
<evidence type="ECO:0000259" key="10">
    <source>
        <dbReference type="PROSITE" id="PS51865"/>
    </source>
</evidence>
<dbReference type="Gene3D" id="2.30.42.10">
    <property type="match status" value="2"/>
</dbReference>
<dbReference type="GO" id="GO:0046872">
    <property type="term" value="F:metal ion binding"/>
    <property type="evidence" value="ECO:0007669"/>
    <property type="project" value="UniProtKB-KW"/>
</dbReference>
<dbReference type="STRING" id="77166.N6U690"/>
<evidence type="ECO:0000256" key="5">
    <source>
        <dbReference type="ARBA" id="ARBA00022737"/>
    </source>
</evidence>
<keyword evidence="5" id="KW-0677">Repeat</keyword>
<keyword evidence="8" id="KW-0449">Lipoprotein</keyword>
<dbReference type="InterPro" id="IPR036034">
    <property type="entry name" value="PDZ_sf"/>
</dbReference>
<dbReference type="GO" id="GO:0000139">
    <property type="term" value="C:Golgi membrane"/>
    <property type="evidence" value="ECO:0007669"/>
    <property type="project" value="UniProtKB-SubCell"/>
</dbReference>
<dbReference type="AlphaFoldDB" id="N6U690"/>
<dbReference type="EnsemblMetazoa" id="XM_019904410.1">
    <property type="protein sequence ID" value="XP_019759969.1"/>
    <property type="gene ID" value="LOC109537603"/>
</dbReference>
<organism evidence="11">
    <name type="scientific">Dendroctonus ponderosae</name>
    <name type="common">Mountain pine beetle</name>
    <dbReference type="NCBI Taxonomy" id="77166"/>
    <lineage>
        <taxon>Eukaryota</taxon>
        <taxon>Metazoa</taxon>
        <taxon>Ecdysozoa</taxon>
        <taxon>Arthropoda</taxon>
        <taxon>Hexapoda</taxon>
        <taxon>Insecta</taxon>
        <taxon>Pterygota</taxon>
        <taxon>Neoptera</taxon>
        <taxon>Endopterygota</taxon>
        <taxon>Coleoptera</taxon>
        <taxon>Polyphaga</taxon>
        <taxon>Cucujiformia</taxon>
        <taxon>Curculionidae</taxon>
        <taxon>Scolytinae</taxon>
        <taxon>Dendroctonus</taxon>
    </lineage>
</organism>
<feature type="binding site" evidence="9">
    <location>
        <position position="18"/>
    </location>
    <ligand>
        <name>Zn(2+)</name>
        <dbReference type="ChEBI" id="CHEBI:29105"/>
    </ligand>
</feature>
<accession>N6U690</accession>
<feature type="domain" description="PDZ GRASP-type" evidence="10">
    <location>
        <begin position="15"/>
        <end position="105"/>
    </location>
</feature>
<feature type="binding site" evidence="9">
    <location>
        <position position="103"/>
    </location>
    <ligand>
        <name>Zn(2+)</name>
        <dbReference type="ChEBI" id="CHEBI:29105"/>
    </ligand>
</feature>
<dbReference type="KEGG" id="dpa:109537603"/>
<evidence type="ECO:0000313" key="15">
    <source>
        <dbReference type="Proteomes" id="UP000019118"/>
    </source>
</evidence>
<dbReference type="PROSITE" id="PS51865">
    <property type="entry name" value="PDZ_GRASP"/>
    <property type="match status" value="2"/>
</dbReference>
<evidence type="ECO:0000313" key="12">
    <source>
        <dbReference type="EMBL" id="ERL96041.1"/>
    </source>
</evidence>
<evidence type="ECO:0000256" key="1">
    <source>
        <dbReference type="ARBA" id="ARBA00004394"/>
    </source>
</evidence>
<keyword evidence="3" id="KW-0597">Phosphoprotein</keyword>
<evidence type="ECO:0000256" key="6">
    <source>
        <dbReference type="ARBA" id="ARBA00023034"/>
    </source>
</evidence>
<evidence type="ECO:0000256" key="9">
    <source>
        <dbReference type="PIRSR" id="PIRSR607583-1"/>
    </source>
</evidence>
<dbReference type="GO" id="GO:0007030">
    <property type="term" value="P:Golgi organization"/>
    <property type="evidence" value="ECO:0007669"/>
    <property type="project" value="TreeGrafter"/>
</dbReference>
<gene>
    <name evidence="14" type="primary">109537603</name>
    <name evidence="12" type="ORF">D910_00866</name>
    <name evidence="13" type="ORF">D910_05377</name>
    <name evidence="11" type="ORF">YQE_06284</name>
</gene>
<feature type="domain" description="PDZ GRASP-type" evidence="10">
    <location>
        <begin position="111"/>
        <end position="199"/>
    </location>
</feature>
<keyword evidence="7" id="KW-0472">Membrane</keyword>
<keyword evidence="9" id="KW-0862">Zinc</keyword>
<evidence type="ECO:0000256" key="3">
    <source>
        <dbReference type="ARBA" id="ARBA00022553"/>
    </source>
</evidence>
<keyword evidence="6" id="KW-0333">Golgi apparatus</keyword>
<evidence type="ECO:0000313" key="16">
    <source>
        <dbReference type="Proteomes" id="UP000030742"/>
    </source>
</evidence>
<dbReference type="PANTHER" id="PTHR12893">
    <property type="entry name" value="GOLGI REASSEMBLY STACKING PROTEIN GRASP"/>
    <property type="match status" value="1"/>
</dbReference>
<proteinExistence type="inferred from homology"/>
<keyword evidence="9" id="KW-0479">Metal-binding</keyword>
<name>N6U690_DENPD</name>
<dbReference type="Pfam" id="PF04495">
    <property type="entry name" value="GRASP55_65"/>
    <property type="match status" value="1"/>
</dbReference>
<sequence>MGNSSSVELPGGGSEGYHVLRVQENSPGAKAGLQPFFDFIVVINGVRLDRDDGRLKNILHTNVGKTVPVTVYSCKTQTVREIQIVPDDSWGGQGLLGISIRFCSFEVAKDNVWHIMEVHPGSPAEAAGLRAFSDYVIGSDSILHESGDLFNLIENHNGSPLKLYVYNCEQDSCREVIITPNSQWGGAGLVGCGIGYGYLHRIPVRISTSEQSNPSVGSHPQPHTTTAVPIASIPSDNTQLSTAHFVGVSNVAPPTSLPPFMLTAAQTPVSSSVLSTSAGVQKPQISAIPSICAQAPGAVTSGLPSYPLAPPTIPSTGVTQVAYLPPATQISGITPEAQLPPQPVAYTFQPPPAVTMFGPTATTVSTIAHVSGPVTPGSFALPPASQQAVPPVPMYDPASFQQPQLAAQNVQNPLIYDPTIAAMSARQILSGNLETS</sequence>
<evidence type="ECO:0000313" key="14">
    <source>
        <dbReference type="EnsemblMetazoa" id="XP_019759969.1"/>
    </source>
</evidence>
<reference evidence="14" key="2">
    <citation type="submission" date="2024-08" db="UniProtKB">
        <authorList>
            <consortium name="EnsemblMetazoa"/>
        </authorList>
    </citation>
    <scope>IDENTIFICATION</scope>
</reference>
<dbReference type="InterPro" id="IPR007583">
    <property type="entry name" value="GRASP55_65"/>
</dbReference>
<dbReference type="OrthoDB" id="3318at2759"/>
<protein>
    <recommendedName>
        <fullName evidence="10">PDZ GRASP-type domain-containing protein</fullName>
    </recommendedName>
</protein>
<dbReference type="OMA" id="VMHESED"/>
<dbReference type="FunFam" id="2.30.42.10:FF:000026">
    <property type="entry name" value="Golgi reassembly stacking protein 2"/>
    <property type="match status" value="1"/>
</dbReference>
<dbReference type="HOGENOM" id="CLU_025095_5_0_1"/>
<dbReference type="PANTHER" id="PTHR12893:SF0">
    <property type="entry name" value="GRASP65"/>
    <property type="match status" value="1"/>
</dbReference>
<evidence type="ECO:0000256" key="8">
    <source>
        <dbReference type="ARBA" id="ARBA00023288"/>
    </source>
</evidence>